<sequence length="104" mass="11305">MKRIAGAAVLAVALAGCSTTGQKIKRLDPGSRPDRVIAALGKPDAVQAIDGFEVYVYRARFRDRHSIRRTDYSVIFEHGRLVEFGPGRAKREGADDVVIVPSAP</sequence>
<proteinExistence type="predicted"/>
<evidence type="ECO:0000313" key="2">
    <source>
        <dbReference type="EMBL" id="MFC5582474.1"/>
    </source>
</evidence>
<dbReference type="EMBL" id="JBHSNG010000019">
    <property type="protein sequence ID" value="MFC5582474.1"/>
    <property type="molecule type" value="Genomic_DNA"/>
</dbReference>
<dbReference type="InterPro" id="IPR007450">
    <property type="entry name" value="BamE_dom"/>
</dbReference>
<comment type="caution">
    <text evidence="2">The sequence shown here is derived from an EMBL/GenBank/DDBJ whole genome shotgun (WGS) entry which is preliminary data.</text>
</comment>
<protein>
    <recommendedName>
        <fullName evidence="1">Outer membrane protein assembly factor BamE domain-containing protein</fullName>
    </recommendedName>
</protein>
<feature type="domain" description="Outer membrane protein assembly factor BamE" evidence="1">
    <location>
        <begin position="21"/>
        <end position="83"/>
    </location>
</feature>
<gene>
    <name evidence="2" type="ORF">ACFPPB_15240</name>
</gene>
<dbReference type="Pfam" id="PF04355">
    <property type="entry name" value="BamE"/>
    <property type="match status" value="1"/>
</dbReference>
<dbReference type="PROSITE" id="PS51257">
    <property type="entry name" value="PROKAR_LIPOPROTEIN"/>
    <property type="match status" value="1"/>
</dbReference>
<evidence type="ECO:0000313" key="3">
    <source>
        <dbReference type="Proteomes" id="UP001596111"/>
    </source>
</evidence>
<reference evidence="3" key="1">
    <citation type="journal article" date="2019" name="Int. J. Syst. Evol. Microbiol.">
        <title>The Global Catalogue of Microorganisms (GCM) 10K type strain sequencing project: providing services to taxonomists for standard genome sequencing and annotation.</title>
        <authorList>
            <consortium name="The Broad Institute Genomics Platform"/>
            <consortium name="The Broad Institute Genome Sequencing Center for Infectious Disease"/>
            <person name="Wu L."/>
            <person name="Ma J."/>
        </authorList>
    </citation>
    <scope>NUCLEOTIDE SEQUENCE [LARGE SCALE GENOMIC DNA]</scope>
    <source>
        <strain evidence="3">CGMCC 1.13587</strain>
    </source>
</reference>
<keyword evidence="3" id="KW-1185">Reference proteome</keyword>
<dbReference type="RefSeq" id="WP_377328596.1">
    <property type="nucleotide sequence ID" value="NZ_JBHSNG010000019.1"/>
</dbReference>
<name>A0ABW0T0T5_9GAMM</name>
<accession>A0ABW0T0T5</accession>
<dbReference type="Proteomes" id="UP001596111">
    <property type="component" value="Unassembled WGS sequence"/>
</dbReference>
<evidence type="ECO:0000259" key="1">
    <source>
        <dbReference type="Pfam" id="PF04355"/>
    </source>
</evidence>
<organism evidence="2 3">
    <name type="scientific">Rhodanobacter terrae</name>
    <dbReference type="NCBI Taxonomy" id="418647"/>
    <lineage>
        <taxon>Bacteria</taxon>
        <taxon>Pseudomonadati</taxon>
        <taxon>Pseudomonadota</taxon>
        <taxon>Gammaproteobacteria</taxon>
        <taxon>Lysobacterales</taxon>
        <taxon>Rhodanobacteraceae</taxon>
        <taxon>Rhodanobacter</taxon>
    </lineage>
</organism>